<evidence type="ECO:0000313" key="1">
    <source>
        <dbReference type="EMBL" id="KIJ41613.1"/>
    </source>
</evidence>
<reference evidence="1 2" key="1">
    <citation type="submission" date="2014-06" db="EMBL/GenBank/DDBJ databases">
        <title>Evolutionary Origins and Diversification of the Mycorrhizal Mutualists.</title>
        <authorList>
            <consortium name="DOE Joint Genome Institute"/>
            <consortium name="Mycorrhizal Genomics Consortium"/>
            <person name="Kohler A."/>
            <person name="Kuo A."/>
            <person name="Nagy L.G."/>
            <person name="Floudas D."/>
            <person name="Copeland A."/>
            <person name="Barry K.W."/>
            <person name="Cichocki N."/>
            <person name="Veneault-Fourrey C."/>
            <person name="LaButti K."/>
            <person name="Lindquist E.A."/>
            <person name="Lipzen A."/>
            <person name="Lundell T."/>
            <person name="Morin E."/>
            <person name="Murat C."/>
            <person name="Riley R."/>
            <person name="Ohm R."/>
            <person name="Sun H."/>
            <person name="Tunlid A."/>
            <person name="Henrissat B."/>
            <person name="Grigoriev I.V."/>
            <person name="Hibbett D.S."/>
            <person name="Martin F."/>
        </authorList>
    </citation>
    <scope>NUCLEOTIDE SEQUENCE [LARGE SCALE GENOMIC DNA]</scope>
    <source>
        <strain evidence="1 2">SS14</strain>
    </source>
</reference>
<gene>
    <name evidence="1" type="ORF">M422DRAFT_31647</name>
</gene>
<dbReference type="AlphaFoldDB" id="A0A0C9UF16"/>
<dbReference type="EMBL" id="KN837135">
    <property type="protein sequence ID" value="KIJ41613.1"/>
    <property type="molecule type" value="Genomic_DNA"/>
</dbReference>
<organism evidence="1 2">
    <name type="scientific">Sphaerobolus stellatus (strain SS14)</name>
    <dbReference type="NCBI Taxonomy" id="990650"/>
    <lineage>
        <taxon>Eukaryota</taxon>
        <taxon>Fungi</taxon>
        <taxon>Dikarya</taxon>
        <taxon>Basidiomycota</taxon>
        <taxon>Agaricomycotina</taxon>
        <taxon>Agaricomycetes</taxon>
        <taxon>Phallomycetidae</taxon>
        <taxon>Geastrales</taxon>
        <taxon>Sphaerobolaceae</taxon>
        <taxon>Sphaerobolus</taxon>
    </lineage>
</organism>
<keyword evidence="2" id="KW-1185">Reference proteome</keyword>
<sequence length="225" mass="25683">MESHNGLDSLFTQVLDSAKEHSDFLFVLGITMFLHEPLKLWQLAQLLKWSTYDIRSALEGSLSILYVPEGGNDVIRPYHASLQDFLNDLGQSGNYFLGSATNHKPLFNTSARLILEDTDFFTKSGQGVYYAYRNWCYHLCSLINDNITSTDRTTIVALIERLSQDCGARLARLKSHKVVKMWLGKLEGVIAWAKVREQNDFDTLIEMGEQLQAYVHVRFVCQNIL</sequence>
<proteinExistence type="predicted"/>
<protein>
    <submittedName>
        <fullName evidence="1">Uncharacterized protein</fullName>
    </submittedName>
</protein>
<dbReference type="OrthoDB" id="206617at2759"/>
<evidence type="ECO:0000313" key="2">
    <source>
        <dbReference type="Proteomes" id="UP000054279"/>
    </source>
</evidence>
<dbReference type="Proteomes" id="UP000054279">
    <property type="component" value="Unassembled WGS sequence"/>
</dbReference>
<accession>A0A0C9UF16</accession>
<name>A0A0C9UF16_SPHS4</name>
<dbReference type="HOGENOM" id="CLU_1242745_0_0_1"/>